<reference evidence="1" key="1">
    <citation type="submission" date="2020-04" db="EMBL/GenBank/DDBJ databases">
        <authorList>
            <person name="Chiriac C."/>
            <person name="Salcher M."/>
            <person name="Ghai R."/>
            <person name="Kavagutti S V."/>
        </authorList>
    </citation>
    <scope>NUCLEOTIDE SEQUENCE</scope>
</reference>
<evidence type="ECO:0000313" key="1">
    <source>
        <dbReference type="EMBL" id="CAB4161658.1"/>
    </source>
</evidence>
<gene>
    <name evidence="1" type="ORF">UFOVP761_14</name>
</gene>
<accession>A0A6J5NX56</accession>
<proteinExistence type="predicted"/>
<protein>
    <submittedName>
        <fullName evidence="1">Uncharacterized protein</fullName>
    </submittedName>
</protein>
<dbReference type="EMBL" id="LR796718">
    <property type="protein sequence ID" value="CAB4161658.1"/>
    <property type="molecule type" value="Genomic_DNA"/>
</dbReference>
<organism evidence="1">
    <name type="scientific">uncultured Caudovirales phage</name>
    <dbReference type="NCBI Taxonomy" id="2100421"/>
    <lineage>
        <taxon>Viruses</taxon>
        <taxon>Duplodnaviria</taxon>
        <taxon>Heunggongvirae</taxon>
        <taxon>Uroviricota</taxon>
        <taxon>Caudoviricetes</taxon>
        <taxon>Peduoviridae</taxon>
        <taxon>Maltschvirus</taxon>
        <taxon>Maltschvirus maltsch</taxon>
    </lineage>
</organism>
<name>A0A6J5NX56_9CAUD</name>
<sequence length="109" mass="12157">MTTDTRYNGWTNYATWRVNLEVFDGATADDIMGNGPEGIDRDDDLTALALALSEHAELIIEEETTNASHGLARSFALSFLSDVNWGEIAEHMLSDWEEAHYGAYQEDAE</sequence>